<comment type="caution">
    <text evidence="2">The sequence shown here is derived from an EMBL/GenBank/DDBJ whole genome shotgun (WGS) entry which is preliminary data.</text>
</comment>
<dbReference type="Gene3D" id="3.30.70.1620">
    <property type="match status" value="1"/>
</dbReference>
<keyword evidence="1" id="KW-0175">Coiled coil</keyword>
<sequence>DRLAGYRDDFRPADCGQVLARAIDWVEVPSWLSPATWRLLGKTLVVKDLSCAAAAAKAAPAGYRFVTLKGDLLEPDGRVRLGAANRAAGVVTRKSELVELQSRQERLDRRIAEMQSRASATGGEIERLDQLRQKLRTVVYEANTERVECSSRINQLAEQIDKLKTEMPIIAADRQDMAAEIEAAAQAEHEAKQAATQLERHSEQREAEVAMLNGQLAEAASRRDQRADELTELKVALGRAEEKEQS</sequence>
<protein>
    <recommendedName>
        <fullName evidence="3">SMC hinge domain-containing protein</fullName>
    </recommendedName>
</protein>
<gene>
    <name evidence="2" type="ORF">S01H1_70347</name>
</gene>
<organism evidence="2">
    <name type="scientific">marine sediment metagenome</name>
    <dbReference type="NCBI Taxonomy" id="412755"/>
    <lineage>
        <taxon>unclassified sequences</taxon>
        <taxon>metagenomes</taxon>
        <taxon>ecological metagenomes</taxon>
    </lineage>
</organism>
<proteinExistence type="predicted"/>
<name>X0WP88_9ZZZZ</name>
<dbReference type="GO" id="GO:0051276">
    <property type="term" value="P:chromosome organization"/>
    <property type="evidence" value="ECO:0007669"/>
    <property type="project" value="InterPro"/>
</dbReference>
<dbReference type="SUPFAM" id="SSF75553">
    <property type="entry name" value="Smc hinge domain"/>
    <property type="match status" value="1"/>
</dbReference>
<feature type="coiled-coil region" evidence="1">
    <location>
        <begin position="146"/>
        <end position="204"/>
    </location>
</feature>
<evidence type="ECO:0000313" key="2">
    <source>
        <dbReference type="EMBL" id="GAG32819.1"/>
    </source>
</evidence>
<dbReference type="Gene3D" id="1.10.287.1490">
    <property type="match status" value="1"/>
</dbReference>
<accession>X0WP88</accession>
<dbReference type="AlphaFoldDB" id="X0WP88"/>
<dbReference type="EMBL" id="BARS01046776">
    <property type="protein sequence ID" value="GAG32819.1"/>
    <property type="molecule type" value="Genomic_DNA"/>
</dbReference>
<evidence type="ECO:0000256" key="1">
    <source>
        <dbReference type="SAM" id="Coils"/>
    </source>
</evidence>
<reference evidence="2" key="1">
    <citation type="journal article" date="2014" name="Front. Microbiol.">
        <title>High frequency of phylogenetically diverse reductive dehalogenase-homologous genes in deep subseafloor sedimentary metagenomes.</title>
        <authorList>
            <person name="Kawai M."/>
            <person name="Futagami T."/>
            <person name="Toyoda A."/>
            <person name="Takaki Y."/>
            <person name="Nishi S."/>
            <person name="Hori S."/>
            <person name="Arai W."/>
            <person name="Tsubouchi T."/>
            <person name="Morono Y."/>
            <person name="Uchiyama I."/>
            <person name="Ito T."/>
            <person name="Fujiyama A."/>
            <person name="Inagaki F."/>
            <person name="Takami H."/>
        </authorList>
    </citation>
    <scope>NUCLEOTIDE SEQUENCE</scope>
    <source>
        <strain evidence="2">Expedition CK06-06</strain>
    </source>
</reference>
<feature type="non-terminal residue" evidence="2">
    <location>
        <position position="1"/>
    </location>
</feature>
<dbReference type="GO" id="GO:0005524">
    <property type="term" value="F:ATP binding"/>
    <property type="evidence" value="ECO:0007669"/>
    <property type="project" value="InterPro"/>
</dbReference>
<feature type="non-terminal residue" evidence="2">
    <location>
        <position position="246"/>
    </location>
</feature>
<evidence type="ECO:0008006" key="3">
    <source>
        <dbReference type="Google" id="ProtNLM"/>
    </source>
</evidence>
<dbReference type="PANTHER" id="PTHR43977">
    <property type="entry name" value="STRUCTURAL MAINTENANCE OF CHROMOSOMES PROTEIN 3"/>
    <property type="match status" value="1"/>
</dbReference>
<dbReference type="GO" id="GO:0005694">
    <property type="term" value="C:chromosome"/>
    <property type="evidence" value="ECO:0007669"/>
    <property type="project" value="InterPro"/>
</dbReference>
<dbReference type="InterPro" id="IPR036277">
    <property type="entry name" value="SMC_hinge_sf"/>
</dbReference>